<reference evidence="2" key="1">
    <citation type="journal article" date="2014" name="Front. Microbiol.">
        <title>High frequency of phylogenetically diverse reductive dehalogenase-homologous genes in deep subseafloor sedimentary metagenomes.</title>
        <authorList>
            <person name="Kawai M."/>
            <person name="Futagami T."/>
            <person name="Toyoda A."/>
            <person name="Takaki Y."/>
            <person name="Nishi S."/>
            <person name="Hori S."/>
            <person name="Arai W."/>
            <person name="Tsubouchi T."/>
            <person name="Morono Y."/>
            <person name="Uchiyama I."/>
            <person name="Ito T."/>
            <person name="Fujiyama A."/>
            <person name="Inagaki F."/>
            <person name="Takami H."/>
        </authorList>
    </citation>
    <scope>NUCLEOTIDE SEQUENCE</scope>
    <source>
        <strain evidence="2">Expedition CK06-06</strain>
    </source>
</reference>
<gene>
    <name evidence="2" type="ORF">S03H2_15679</name>
</gene>
<dbReference type="PANTHER" id="PTHR43088:SF1">
    <property type="entry name" value="SUBUNIT OF PYRUVATE:FLAVODOXIN OXIDOREDUCTASE"/>
    <property type="match status" value="1"/>
</dbReference>
<dbReference type="Gene3D" id="3.40.50.920">
    <property type="match status" value="1"/>
</dbReference>
<dbReference type="InterPro" id="IPR009014">
    <property type="entry name" value="Transketo_C/PFOR_II"/>
</dbReference>
<dbReference type="SUPFAM" id="SSF52922">
    <property type="entry name" value="TK C-terminal domain-like"/>
    <property type="match status" value="1"/>
</dbReference>
<accession>X1ERA8</accession>
<dbReference type="Pfam" id="PF17147">
    <property type="entry name" value="PFOR_II"/>
    <property type="match status" value="1"/>
</dbReference>
<dbReference type="InterPro" id="IPR052368">
    <property type="entry name" value="2-oxoacid_oxidoreductase"/>
</dbReference>
<protein>
    <recommendedName>
        <fullName evidence="1">Pyruvate:ferredoxin oxidoreductase core domain-containing protein</fullName>
    </recommendedName>
</protein>
<dbReference type="InterPro" id="IPR033412">
    <property type="entry name" value="PFOR_II"/>
</dbReference>
<dbReference type="EMBL" id="BARU01007979">
    <property type="protein sequence ID" value="GAH35102.1"/>
    <property type="molecule type" value="Genomic_DNA"/>
</dbReference>
<name>X1ERA8_9ZZZZ</name>
<dbReference type="AlphaFoldDB" id="X1ERA8"/>
<dbReference type="FunFam" id="3.40.50.920:FF:000013">
    <property type="entry name" value="Ferredoxin oxidoreductase alpha subunit"/>
    <property type="match status" value="1"/>
</dbReference>
<feature type="non-terminal residue" evidence="2">
    <location>
        <position position="1"/>
    </location>
</feature>
<dbReference type="PANTHER" id="PTHR43088">
    <property type="entry name" value="SUBUNIT OF PYRUVATE:FLAVODOXIN OXIDOREDUCTASE-RELATED"/>
    <property type="match status" value="1"/>
</dbReference>
<proteinExistence type="predicted"/>
<evidence type="ECO:0000259" key="1">
    <source>
        <dbReference type="Pfam" id="PF17147"/>
    </source>
</evidence>
<organism evidence="2">
    <name type="scientific">marine sediment metagenome</name>
    <dbReference type="NCBI Taxonomy" id="412755"/>
    <lineage>
        <taxon>unclassified sequences</taxon>
        <taxon>metagenomes</taxon>
        <taxon>ecological metagenomes</taxon>
    </lineage>
</organism>
<sequence length="126" mass="14256">HNKIQKNIKDIIINEKYFLDDAKIALIAYGSVARAAERTVKLAREKGIKVGLLKLITIWPFPDDIINKLAQKVSLIIVPEMNLGQIVLEVERASKGKCRVVPYNRVDGELINPIEILGKIQEEKKQ</sequence>
<feature type="domain" description="Pyruvate:ferredoxin oxidoreductase core" evidence="1">
    <location>
        <begin position="22"/>
        <end position="115"/>
    </location>
</feature>
<evidence type="ECO:0000313" key="2">
    <source>
        <dbReference type="EMBL" id="GAH35102.1"/>
    </source>
</evidence>
<comment type="caution">
    <text evidence="2">The sequence shown here is derived from an EMBL/GenBank/DDBJ whole genome shotgun (WGS) entry which is preliminary data.</text>
</comment>